<accession>A0A392VEI6</accession>
<evidence type="ECO:0000313" key="1">
    <source>
        <dbReference type="EMBL" id="MCI86796.1"/>
    </source>
</evidence>
<comment type="caution">
    <text evidence="1">The sequence shown here is derived from an EMBL/GenBank/DDBJ whole genome shotgun (WGS) entry which is preliminary data.</text>
</comment>
<organism evidence="1 2">
    <name type="scientific">Trifolium medium</name>
    <dbReference type="NCBI Taxonomy" id="97028"/>
    <lineage>
        <taxon>Eukaryota</taxon>
        <taxon>Viridiplantae</taxon>
        <taxon>Streptophyta</taxon>
        <taxon>Embryophyta</taxon>
        <taxon>Tracheophyta</taxon>
        <taxon>Spermatophyta</taxon>
        <taxon>Magnoliopsida</taxon>
        <taxon>eudicotyledons</taxon>
        <taxon>Gunneridae</taxon>
        <taxon>Pentapetalae</taxon>
        <taxon>rosids</taxon>
        <taxon>fabids</taxon>
        <taxon>Fabales</taxon>
        <taxon>Fabaceae</taxon>
        <taxon>Papilionoideae</taxon>
        <taxon>50 kb inversion clade</taxon>
        <taxon>NPAAA clade</taxon>
        <taxon>Hologalegina</taxon>
        <taxon>IRL clade</taxon>
        <taxon>Trifolieae</taxon>
        <taxon>Trifolium</taxon>
    </lineage>
</organism>
<reference evidence="1 2" key="1">
    <citation type="journal article" date="2018" name="Front. Plant Sci.">
        <title>Red Clover (Trifolium pratense) and Zigzag Clover (T. medium) - A Picture of Genomic Similarities and Differences.</title>
        <authorList>
            <person name="Dluhosova J."/>
            <person name="Istvanek J."/>
            <person name="Nedelnik J."/>
            <person name="Repkova J."/>
        </authorList>
    </citation>
    <scope>NUCLEOTIDE SEQUENCE [LARGE SCALE GENOMIC DNA]</scope>
    <source>
        <strain evidence="2">cv. 10/8</strain>
        <tissue evidence="1">Leaf</tissue>
    </source>
</reference>
<feature type="non-terminal residue" evidence="1">
    <location>
        <position position="1"/>
    </location>
</feature>
<evidence type="ECO:0000313" key="2">
    <source>
        <dbReference type="Proteomes" id="UP000265520"/>
    </source>
</evidence>
<sequence>DEEDSVQEEIEVPVRPQRTRQVPARLNDCEVTTDSAVNDEGELIHFALLAV</sequence>
<name>A0A392VEI6_9FABA</name>
<keyword evidence="2" id="KW-1185">Reference proteome</keyword>
<dbReference type="AlphaFoldDB" id="A0A392VEI6"/>
<dbReference type="Proteomes" id="UP000265520">
    <property type="component" value="Unassembled WGS sequence"/>
</dbReference>
<dbReference type="EMBL" id="LXQA011149761">
    <property type="protein sequence ID" value="MCI86796.1"/>
    <property type="molecule type" value="Genomic_DNA"/>
</dbReference>
<protein>
    <submittedName>
        <fullName evidence="1">Uncharacterized protein</fullName>
    </submittedName>
</protein>
<proteinExistence type="predicted"/>